<name>A0AAN6ZJL8_9PEZI</name>
<dbReference type="GO" id="GO:0070987">
    <property type="term" value="P:error-free translesion synthesis"/>
    <property type="evidence" value="ECO:0007669"/>
    <property type="project" value="UniProtKB-ARBA"/>
</dbReference>
<sequence length="690" mass="75412">MEFALAKKVPLRRDDRVILHFCVENRQPSLRTQPLGIKQKSILATCNYVARRRGVKKLMLITQAKKICPDLVLADGEDLSPFRDVSKRLYSLLRGYSWSGKVERLGLDEVFLDVTDMVAYNVELLNTNDLERSFFCLSRSDPEVGFAYDARGFAGYICGNETVKTPEGNGLGMRLLVASHLAQYLRLKIEDEGYTTACGISTNKLLAKLVGDKNKPQNQTTLLALTQQDVLSFMDTHPLRKVPGIGSRTTRVLEAFVLNKPPDPDAHTMECSTTVGEVRVHQGMSIPTIARLLAGPGTEKGLGAKVWSLLHGVDDTPVKAGRDIPTQISIEDTYRGLTQMEQIHRELLAVTTSLLKRMHIDLLEESPPAPASSSYTVLPTTTPPTSSHPLSLATPPHINTHATQESRRWLARPKTIRLSTRPYQPFTEDPTAIQQWARTSRSAPLPSFIFTATHLPLEDVAARLVSETLLPLFYKMCPGPGQGKPPLQVGSGIGGRDADMTAERGGGVGDGGGAGWNVGLLNVCVTNMLVSGNGGGGLDGGTGDIGAMFRRQEGVLREFTAYADGQDEDRGDGGGVHADEVRRIGDVGGREEGEEAKATGEGDGERTHQTRGHDNNADNPWGIEDDDDVWATVDDPPNDDEQPDRGFEEDDDGLESLDQDKDQDTVLCPLCDRLIPRFAVLAHERFHNLA</sequence>
<dbReference type="Gene3D" id="3.30.70.270">
    <property type="match status" value="1"/>
</dbReference>
<reference evidence="5" key="2">
    <citation type="submission" date="2023-05" db="EMBL/GenBank/DDBJ databases">
        <authorList>
            <consortium name="Lawrence Berkeley National Laboratory"/>
            <person name="Steindorff A."/>
            <person name="Hensen N."/>
            <person name="Bonometti L."/>
            <person name="Westerberg I."/>
            <person name="Brannstrom I.O."/>
            <person name="Guillou S."/>
            <person name="Cros-Aarteil S."/>
            <person name="Calhoun S."/>
            <person name="Haridas S."/>
            <person name="Kuo A."/>
            <person name="Mondo S."/>
            <person name="Pangilinan J."/>
            <person name="Riley R."/>
            <person name="Labutti K."/>
            <person name="Andreopoulos B."/>
            <person name="Lipzen A."/>
            <person name="Chen C."/>
            <person name="Yanf M."/>
            <person name="Daum C."/>
            <person name="Ng V."/>
            <person name="Clum A."/>
            <person name="Ohm R."/>
            <person name="Martin F."/>
            <person name="Silar P."/>
            <person name="Natvig D."/>
            <person name="Lalanne C."/>
            <person name="Gautier V."/>
            <person name="Ament-Velasquez S.L."/>
            <person name="Kruys A."/>
            <person name="Hutchinson M.I."/>
            <person name="Powell A.J."/>
            <person name="Barry K."/>
            <person name="Miller A.N."/>
            <person name="Grigoriev I.V."/>
            <person name="Debuchy R."/>
            <person name="Gladieux P."/>
            <person name="Thoren M.H."/>
            <person name="Johannesson H."/>
        </authorList>
    </citation>
    <scope>NUCLEOTIDE SEQUENCE</scope>
    <source>
        <strain evidence="5">CBS 141.50</strain>
    </source>
</reference>
<dbReference type="GeneID" id="87818396"/>
<dbReference type="Gene3D" id="3.30.1490.100">
    <property type="entry name" value="DNA polymerase, Y-family, little finger domain"/>
    <property type="match status" value="1"/>
</dbReference>
<dbReference type="Gene3D" id="3.40.1170.60">
    <property type="match status" value="1"/>
</dbReference>
<feature type="compositionally biased region" description="Acidic residues" evidence="3">
    <location>
        <begin position="636"/>
        <end position="657"/>
    </location>
</feature>
<dbReference type="GO" id="GO:0003684">
    <property type="term" value="F:damaged DNA binding"/>
    <property type="evidence" value="ECO:0007669"/>
    <property type="project" value="InterPro"/>
</dbReference>
<dbReference type="PANTHER" id="PTHR46404:SF1">
    <property type="entry name" value="DNA POLYMERASE IOTA"/>
    <property type="match status" value="1"/>
</dbReference>
<protein>
    <recommendedName>
        <fullName evidence="4">UmuC domain-containing protein</fullName>
    </recommendedName>
</protein>
<feature type="compositionally biased region" description="Basic and acidic residues" evidence="3">
    <location>
        <begin position="577"/>
        <end position="616"/>
    </location>
</feature>
<dbReference type="Pfam" id="PF00817">
    <property type="entry name" value="IMS"/>
    <property type="match status" value="1"/>
</dbReference>
<dbReference type="GO" id="GO:0006281">
    <property type="term" value="P:DNA repair"/>
    <property type="evidence" value="ECO:0007669"/>
    <property type="project" value="InterPro"/>
</dbReference>
<dbReference type="SUPFAM" id="SSF56672">
    <property type="entry name" value="DNA/RNA polymerases"/>
    <property type="match status" value="1"/>
</dbReference>
<proteinExistence type="predicted"/>
<comment type="subcellular location">
    <subcellularLocation>
        <location evidence="1">Mitochondrion</location>
    </subcellularLocation>
</comment>
<dbReference type="InterPro" id="IPR036775">
    <property type="entry name" value="DNA_pol_Y-fam_lit_finger_sf"/>
</dbReference>
<keyword evidence="6" id="KW-1185">Reference proteome</keyword>
<evidence type="ECO:0000256" key="2">
    <source>
        <dbReference type="ARBA" id="ARBA00023128"/>
    </source>
</evidence>
<evidence type="ECO:0000313" key="5">
    <source>
        <dbReference type="EMBL" id="KAK4140872.1"/>
    </source>
</evidence>
<gene>
    <name evidence="5" type="ORF">C8A04DRAFT_31532</name>
</gene>
<dbReference type="PANTHER" id="PTHR46404">
    <property type="entry name" value="DNA POLYMERASE IOTA"/>
    <property type="match status" value="1"/>
</dbReference>
<dbReference type="Proteomes" id="UP001302676">
    <property type="component" value="Unassembled WGS sequence"/>
</dbReference>
<evidence type="ECO:0000313" key="6">
    <source>
        <dbReference type="Proteomes" id="UP001302676"/>
    </source>
</evidence>
<evidence type="ECO:0000259" key="4">
    <source>
        <dbReference type="PROSITE" id="PS50173"/>
    </source>
</evidence>
<dbReference type="RefSeq" id="XP_062634243.1">
    <property type="nucleotide sequence ID" value="XM_062781783.1"/>
</dbReference>
<feature type="compositionally biased region" description="Low complexity" evidence="3">
    <location>
        <begin position="371"/>
        <end position="396"/>
    </location>
</feature>
<evidence type="ECO:0000256" key="3">
    <source>
        <dbReference type="SAM" id="MobiDB-lite"/>
    </source>
</evidence>
<dbReference type="AlphaFoldDB" id="A0AAN6ZJL8"/>
<dbReference type="InterPro" id="IPR043128">
    <property type="entry name" value="Rev_trsase/Diguanyl_cyclase"/>
</dbReference>
<comment type="caution">
    <text evidence="5">The sequence shown here is derived from an EMBL/GenBank/DDBJ whole genome shotgun (WGS) entry which is preliminary data.</text>
</comment>
<reference evidence="5" key="1">
    <citation type="journal article" date="2023" name="Mol. Phylogenet. Evol.">
        <title>Genome-scale phylogeny and comparative genomics of the fungal order Sordariales.</title>
        <authorList>
            <person name="Hensen N."/>
            <person name="Bonometti L."/>
            <person name="Westerberg I."/>
            <person name="Brannstrom I.O."/>
            <person name="Guillou S."/>
            <person name="Cros-Aarteil S."/>
            <person name="Calhoun S."/>
            <person name="Haridas S."/>
            <person name="Kuo A."/>
            <person name="Mondo S."/>
            <person name="Pangilinan J."/>
            <person name="Riley R."/>
            <person name="LaButti K."/>
            <person name="Andreopoulos B."/>
            <person name="Lipzen A."/>
            <person name="Chen C."/>
            <person name="Yan M."/>
            <person name="Daum C."/>
            <person name="Ng V."/>
            <person name="Clum A."/>
            <person name="Steindorff A."/>
            <person name="Ohm R.A."/>
            <person name="Martin F."/>
            <person name="Silar P."/>
            <person name="Natvig D.O."/>
            <person name="Lalanne C."/>
            <person name="Gautier V."/>
            <person name="Ament-Velasquez S.L."/>
            <person name="Kruys A."/>
            <person name="Hutchinson M.I."/>
            <person name="Powell A.J."/>
            <person name="Barry K."/>
            <person name="Miller A.N."/>
            <person name="Grigoriev I.V."/>
            <person name="Debuchy R."/>
            <person name="Gladieux P."/>
            <person name="Hiltunen Thoren M."/>
            <person name="Johannesson H."/>
        </authorList>
    </citation>
    <scope>NUCLEOTIDE SEQUENCE</scope>
    <source>
        <strain evidence="5">CBS 141.50</strain>
    </source>
</reference>
<dbReference type="GO" id="GO:0003887">
    <property type="term" value="F:DNA-directed DNA polymerase activity"/>
    <property type="evidence" value="ECO:0007669"/>
    <property type="project" value="TreeGrafter"/>
</dbReference>
<feature type="domain" description="UmuC" evidence="4">
    <location>
        <begin position="25"/>
        <end position="246"/>
    </location>
</feature>
<evidence type="ECO:0000256" key="1">
    <source>
        <dbReference type="ARBA" id="ARBA00004173"/>
    </source>
</evidence>
<dbReference type="InterPro" id="IPR001126">
    <property type="entry name" value="UmuC"/>
</dbReference>
<dbReference type="PROSITE" id="PS50173">
    <property type="entry name" value="UMUC"/>
    <property type="match status" value="1"/>
</dbReference>
<keyword evidence="2" id="KW-0496">Mitochondrion</keyword>
<dbReference type="GO" id="GO:0005739">
    <property type="term" value="C:mitochondrion"/>
    <property type="evidence" value="ECO:0007669"/>
    <property type="project" value="UniProtKB-SubCell"/>
</dbReference>
<feature type="region of interest" description="Disordered" evidence="3">
    <location>
        <begin position="561"/>
        <end position="662"/>
    </location>
</feature>
<feature type="region of interest" description="Disordered" evidence="3">
    <location>
        <begin position="366"/>
        <end position="404"/>
    </location>
</feature>
<organism evidence="5 6">
    <name type="scientific">Dichotomopilus funicola</name>
    <dbReference type="NCBI Taxonomy" id="1934379"/>
    <lineage>
        <taxon>Eukaryota</taxon>
        <taxon>Fungi</taxon>
        <taxon>Dikarya</taxon>
        <taxon>Ascomycota</taxon>
        <taxon>Pezizomycotina</taxon>
        <taxon>Sordariomycetes</taxon>
        <taxon>Sordariomycetidae</taxon>
        <taxon>Sordariales</taxon>
        <taxon>Chaetomiaceae</taxon>
        <taxon>Dichotomopilus</taxon>
    </lineage>
</organism>
<dbReference type="EMBL" id="MU853621">
    <property type="protein sequence ID" value="KAK4140872.1"/>
    <property type="molecule type" value="Genomic_DNA"/>
</dbReference>
<accession>A0AAN6ZJL8</accession>
<dbReference type="InterPro" id="IPR043502">
    <property type="entry name" value="DNA/RNA_pol_sf"/>
</dbReference>